<proteinExistence type="predicted"/>
<comment type="caution">
    <text evidence="2">The sequence shown here is derived from an EMBL/GenBank/DDBJ whole genome shotgun (WGS) entry which is preliminary data.</text>
</comment>
<dbReference type="EMBL" id="PQWO01000008">
    <property type="protein sequence ID" value="PZD72888.1"/>
    <property type="molecule type" value="Genomic_DNA"/>
</dbReference>
<reference evidence="2 3" key="1">
    <citation type="journal article" date="2018" name="Sci. Rep.">
        <title>A novel species of the marine cyanobacterium Acaryochloris with a unique pigment content and lifestyle.</title>
        <authorList>
            <person name="Partensky F."/>
            <person name="Six C."/>
            <person name="Ratin M."/>
            <person name="Garczarek L."/>
            <person name="Vaulot D."/>
            <person name="Probert I."/>
            <person name="Calteau A."/>
            <person name="Gourvil P."/>
            <person name="Marie D."/>
            <person name="Grebert T."/>
            <person name="Bouchier C."/>
            <person name="Le Panse S."/>
            <person name="Gachenot M."/>
            <person name="Rodriguez F."/>
            <person name="Garrido J.L."/>
        </authorList>
    </citation>
    <scope>NUCLEOTIDE SEQUENCE [LARGE SCALE GENOMIC DNA]</scope>
    <source>
        <strain evidence="2 3">RCC1774</strain>
    </source>
</reference>
<evidence type="ECO:0000313" key="3">
    <source>
        <dbReference type="Proteomes" id="UP000248857"/>
    </source>
</evidence>
<dbReference type="AlphaFoldDB" id="A0A2W1JH94"/>
<gene>
    <name evidence="2" type="ORF">C1752_03348</name>
</gene>
<name>A0A2W1JH94_9CYAN</name>
<evidence type="ECO:0000313" key="2">
    <source>
        <dbReference type="EMBL" id="PZD72888.1"/>
    </source>
</evidence>
<accession>A0A2W1JH94</accession>
<feature type="domain" description="Mo-dependent nitrogenase C-terminal" evidence="1">
    <location>
        <begin position="13"/>
        <end position="90"/>
    </location>
</feature>
<dbReference type="Proteomes" id="UP000248857">
    <property type="component" value="Unassembled WGS sequence"/>
</dbReference>
<dbReference type="OrthoDB" id="516441at2"/>
<dbReference type="RefSeq" id="WP_110986783.1">
    <property type="nucleotide sequence ID" value="NZ_CAWNWM010000008.1"/>
</dbReference>
<organism evidence="2 3">
    <name type="scientific">Acaryochloris thomasi RCC1774</name>
    <dbReference type="NCBI Taxonomy" id="1764569"/>
    <lineage>
        <taxon>Bacteria</taxon>
        <taxon>Bacillati</taxon>
        <taxon>Cyanobacteriota</taxon>
        <taxon>Cyanophyceae</taxon>
        <taxon>Acaryochloridales</taxon>
        <taxon>Acaryochloridaceae</taxon>
        <taxon>Acaryochloris</taxon>
        <taxon>Acaryochloris thomasi</taxon>
    </lineage>
</organism>
<protein>
    <recommendedName>
        <fullName evidence="1">Mo-dependent nitrogenase C-terminal domain-containing protein</fullName>
    </recommendedName>
</protein>
<dbReference type="Pfam" id="PF06967">
    <property type="entry name" value="Mo-nitro_C"/>
    <property type="match status" value="1"/>
</dbReference>
<sequence length="90" mass="10449">MSSLNRFFHRLVNPFFDKINVDNPDTAHRICRLIPAQCPFERTISVRGKTIFHIPPLCKLNPAYEEVVALRFRAMCYLADQCGEDVSQYC</sequence>
<evidence type="ECO:0000259" key="1">
    <source>
        <dbReference type="Pfam" id="PF06967"/>
    </source>
</evidence>
<keyword evidence="3" id="KW-1185">Reference proteome</keyword>
<dbReference type="InterPro" id="IPR009717">
    <property type="entry name" value="Mo-dep_Nase_C"/>
</dbReference>